<accession>A0A927CXM8</accession>
<comment type="subcellular location">
    <subcellularLocation>
        <location evidence="1">Cell membrane</location>
        <topology evidence="1">Multi-pass membrane protein</topology>
    </subcellularLocation>
</comment>
<evidence type="ECO:0000313" key="11">
    <source>
        <dbReference type="Proteomes" id="UP000602076"/>
    </source>
</evidence>
<dbReference type="GO" id="GO:0055085">
    <property type="term" value="P:transmembrane transport"/>
    <property type="evidence" value="ECO:0007669"/>
    <property type="project" value="InterPro"/>
</dbReference>
<dbReference type="PIRSF" id="PIRSF006060">
    <property type="entry name" value="AA_transporter"/>
    <property type="match status" value="1"/>
</dbReference>
<feature type="transmembrane region" description="Helical" evidence="8">
    <location>
        <begin position="15"/>
        <end position="32"/>
    </location>
</feature>
<dbReference type="RefSeq" id="WP_190996752.1">
    <property type="nucleotide sequence ID" value="NZ_JACXSI010000004.1"/>
</dbReference>
<organism evidence="10 11">
    <name type="scientific">Peribacillus faecalis</name>
    <dbReference type="NCBI Taxonomy" id="2772559"/>
    <lineage>
        <taxon>Bacteria</taxon>
        <taxon>Bacillati</taxon>
        <taxon>Bacillota</taxon>
        <taxon>Bacilli</taxon>
        <taxon>Bacillales</taxon>
        <taxon>Bacillaceae</taxon>
        <taxon>Peribacillus</taxon>
    </lineage>
</organism>
<reference evidence="10" key="1">
    <citation type="submission" date="2020-09" db="EMBL/GenBank/DDBJ databases">
        <title>Bacillus faecalis sp. nov., a moderately halophilic bacterium isolated from cow faeces.</title>
        <authorList>
            <person name="Jiang L."/>
            <person name="Lee J."/>
        </authorList>
    </citation>
    <scope>NUCLEOTIDE SEQUENCE</scope>
    <source>
        <strain evidence="10">AGMB 02131</strain>
    </source>
</reference>
<feature type="transmembrane region" description="Helical" evidence="8">
    <location>
        <begin position="332"/>
        <end position="350"/>
    </location>
</feature>
<feature type="transmembrane region" description="Helical" evidence="8">
    <location>
        <begin position="424"/>
        <end position="443"/>
    </location>
</feature>
<keyword evidence="4 8" id="KW-0812">Transmembrane</keyword>
<evidence type="ECO:0000256" key="2">
    <source>
        <dbReference type="ARBA" id="ARBA00022448"/>
    </source>
</evidence>
<dbReference type="InterPro" id="IPR004840">
    <property type="entry name" value="Amino_acid_permease_CS"/>
</dbReference>
<feature type="transmembrane region" description="Helical" evidence="8">
    <location>
        <begin position="119"/>
        <end position="139"/>
    </location>
</feature>
<keyword evidence="6 8" id="KW-1133">Transmembrane helix</keyword>
<comment type="caution">
    <text evidence="10">The sequence shown here is derived from an EMBL/GenBank/DDBJ whole genome shotgun (WGS) entry which is preliminary data.</text>
</comment>
<evidence type="ECO:0000256" key="6">
    <source>
        <dbReference type="ARBA" id="ARBA00022989"/>
    </source>
</evidence>
<dbReference type="PROSITE" id="PS00218">
    <property type="entry name" value="AMINO_ACID_PERMEASE_1"/>
    <property type="match status" value="1"/>
</dbReference>
<dbReference type="AlphaFoldDB" id="A0A927CXM8"/>
<dbReference type="Gene3D" id="1.20.1740.10">
    <property type="entry name" value="Amino acid/polyamine transporter I"/>
    <property type="match status" value="1"/>
</dbReference>
<keyword evidence="3" id="KW-1003">Cell membrane</keyword>
<keyword evidence="5" id="KW-0029">Amino-acid transport</keyword>
<evidence type="ECO:0000256" key="7">
    <source>
        <dbReference type="ARBA" id="ARBA00023136"/>
    </source>
</evidence>
<feature type="domain" description="Amino acid permease/ SLC12A" evidence="9">
    <location>
        <begin position="14"/>
        <end position="447"/>
    </location>
</feature>
<dbReference type="GO" id="GO:0006865">
    <property type="term" value="P:amino acid transport"/>
    <property type="evidence" value="ECO:0007669"/>
    <property type="project" value="UniProtKB-KW"/>
</dbReference>
<feature type="transmembrane region" description="Helical" evidence="8">
    <location>
        <begin position="242"/>
        <end position="259"/>
    </location>
</feature>
<dbReference type="FunFam" id="1.20.1740.10:FF:000001">
    <property type="entry name" value="Amino acid permease"/>
    <property type="match status" value="1"/>
</dbReference>
<evidence type="ECO:0000259" key="9">
    <source>
        <dbReference type="Pfam" id="PF00324"/>
    </source>
</evidence>
<feature type="transmembrane region" description="Helical" evidence="8">
    <location>
        <begin position="38"/>
        <end position="58"/>
    </location>
</feature>
<protein>
    <submittedName>
        <fullName evidence="10">Amino acid permease</fullName>
    </submittedName>
</protein>
<feature type="transmembrane region" description="Helical" evidence="8">
    <location>
        <begin position="271"/>
        <end position="296"/>
    </location>
</feature>
<evidence type="ECO:0000256" key="4">
    <source>
        <dbReference type="ARBA" id="ARBA00022692"/>
    </source>
</evidence>
<keyword evidence="7 8" id="KW-0472">Membrane</keyword>
<dbReference type="InterPro" id="IPR004841">
    <property type="entry name" value="AA-permease/SLC12A_dom"/>
</dbReference>
<dbReference type="Proteomes" id="UP000602076">
    <property type="component" value="Unassembled WGS sequence"/>
</dbReference>
<feature type="transmembrane region" description="Helical" evidence="8">
    <location>
        <begin position="92"/>
        <end position="113"/>
    </location>
</feature>
<feature type="transmembrane region" description="Helical" evidence="8">
    <location>
        <begin position="151"/>
        <end position="173"/>
    </location>
</feature>
<evidence type="ECO:0000256" key="5">
    <source>
        <dbReference type="ARBA" id="ARBA00022970"/>
    </source>
</evidence>
<feature type="transmembrane region" description="Helical" evidence="8">
    <location>
        <begin position="356"/>
        <end position="380"/>
    </location>
</feature>
<evidence type="ECO:0000313" key="10">
    <source>
        <dbReference type="EMBL" id="MBD3107204.1"/>
    </source>
</evidence>
<proteinExistence type="predicted"/>
<evidence type="ECO:0000256" key="1">
    <source>
        <dbReference type="ARBA" id="ARBA00004651"/>
    </source>
</evidence>
<keyword evidence="11" id="KW-1185">Reference proteome</keyword>
<dbReference type="PANTHER" id="PTHR43495:SF2">
    <property type="entry name" value="D-SERINE_D-ALANINE_GLYCINE TRANSPORTER"/>
    <property type="match status" value="1"/>
</dbReference>
<dbReference type="Pfam" id="PF00324">
    <property type="entry name" value="AA_permease"/>
    <property type="match status" value="1"/>
</dbReference>
<feature type="transmembrane region" description="Helical" evidence="8">
    <location>
        <begin position="400"/>
        <end position="418"/>
    </location>
</feature>
<dbReference type="GO" id="GO:0005886">
    <property type="term" value="C:plasma membrane"/>
    <property type="evidence" value="ECO:0007669"/>
    <property type="project" value="UniProtKB-SubCell"/>
</dbReference>
<dbReference type="EMBL" id="JACXSI010000004">
    <property type="protein sequence ID" value="MBD3107204.1"/>
    <property type="molecule type" value="Genomic_DNA"/>
</dbReference>
<feature type="transmembrane region" description="Helical" evidence="8">
    <location>
        <begin position="199"/>
        <end position="221"/>
    </location>
</feature>
<sequence>MAAQELKRDLKNRHVQLIAIGGTIGTGLFLGSGKSIHMAGPSIIFAYLIIGVALFFVMRALGELLLSNSGYSSFTDFAAEYIGPWAGFVTGWTYWFCWIMTAMADIIAVGMYMQYWFDIPQWIPAIACLVILLGLNLLTVKLFGELEFWFAIIKVVTIVTLIVVGIMMIVIGFKTDTGTAALSNIWSFDGMFPNGASGFLFSLQLVVFSFVGVELVGVTAAETANPKKNIPSAINKIPMRILLFYVGALAVILCINPWNQLDASSSPFVEVFTLIGIPVAAGIINFVVLTSAASACNSGLFSTSRMLFTLSKDENAPSKLAKLNRHAVPSNALFTSTIVVSIGALLSKVIPEQAFTIVTTISAICFIWVWSMILISHIIYKKRRPDLHAKSTFKAPLTPFINYAVLALFAFILIVMLFSDATRLPLLLTPIWFAVLVALYQFYKKDRNALPNIEIAEHVSAK</sequence>
<name>A0A927CXM8_9BACI</name>
<keyword evidence="2" id="KW-0813">Transport</keyword>
<evidence type="ECO:0000256" key="8">
    <source>
        <dbReference type="SAM" id="Phobius"/>
    </source>
</evidence>
<dbReference type="PANTHER" id="PTHR43495">
    <property type="entry name" value="GABA PERMEASE"/>
    <property type="match status" value="1"/>
</dbReference>
<gene>
    <name evidence="10" type="ORF">IEO70_02405</name>
</gene>
<evidence type="ECO:0000256" key="3">
    <source>
        <dbReference type="ARBA" id="ARBA00022475"/>
    </source>
</evidence>